<dbReference type="PANTHER" id="PTHR43340">
    <property type="entry name" value="HYPOXANTHINE-GUANINE PHOSPHORIBOSYLTRANSFERASE"/>
    <property type="match status" value="1"/>
</dbReference>
<dbReference type="InterPro" id="IPR000836">
    <property type="entry name" value="PRTase_dom"/>
</dbReference>
<gene>
    <name evidence="4" type="ORF">GM160_08890</name>
</gene>
<dbReference type="Proteomes" id="UP000427716">
    <property type="component" value="Chromosome"/>
</dbReference>
<dbReference type="NCBIfam" id="NF006605">
    <property type="entry name" value="PRK09162.1"/>
    <property type="match status" value="1"/>
</dbReference>
<evidence type="ECO:0000259" key="3">
    <source>
        <dbReference type="Pfam" id="PF00156"/>
    </source>
</evidence>
<dbReference type="AlphaFoldDB" id="A0A6I6D4B7"/>
<dbReference type="GO" id="GO:0005829">
    <property type="term" value="C:cytosol"/>
    <property type="evidence" value="ECO:0007669"/>
    <property type="project" value="TreeGrafter"/>
</dbReference>
<organism evidence="4 5">
    <name type="scientific">Guyparkeria halophila</name>
    <dbReference type="NCBI Taxonomy" id="47960"/>
    <lineage>
        <taxon>Bacteria</taxon>
        <taxon>Pseudomonadati</taxon>
        <taxon>Pseudomonadota</taxon>
        <taxon>Gammaproteobacteria</taxon>
        <taxon>Chromatiales</taxon>
        <taxon>Thioalkalibacteraceae</taxon>
        <taxon>Guyparkeria</taxon>
    </lineage>
</organism>
<dbReference type="CDD" id="cd06223">
    <property type="entry name" value="PRTases_typeI"/>
    <property type="match status" value="1"/>
</dbReference>
<dbReference type="RefSeq" id="WP_156574656.1">
    <property type="nucleotide sequence ID" value="NZ_CP046415.1"/>
</dbReference>
<dbReference type="GO" id="GO:0032264">
    <property type="term" value="P:IMP salvage"/>
    <property type="evidence" value="ECO:0007669"/>
    <property type="project" value="TreeGrafter"/>
</dbReference>
<reference evidence="4 5" key="1">
    <citation type="submission" date="2019-11" db="EMBL/GenBank/DDBJ databases">
        <authorList>
            <person name="Zhang J."/>
            <person name="Sun C."/>
        </authorList>
    </citation>
    <scope>NUCLEOTIDE SEQUENCE [LARGE SCALE GENOMIC DNA]</scope>
    <source>
        <strain evidence="5">sp2</strain>
    </source>
</reference>
<comment type="catalytic activity">
    <reaction evidence="1">
        <text>GMP + diphosphate = guanine + 5-phospho-alpha-D-ribose 1-diphosphate</text>
        <dbReference type="Rhea" id="RHEA:25424"/>
        <dbReference type="ChEBI" id="CHEBI:16235"/>
        <dbReference type="ChEBI" id="CHEBI:33019"/>
        <dbReference type="ChEBI" id="CHEBI:58017"/>
        <dbReference type="ChEBI" id="CHEBI:58115"/>
        <dbReference type="EC" id="2.4.2.8"/>
    </reaction>
    <physiologicalReaction direction="right-to-left" evidence="1">
        <dbReference type="Rhea" id="RHEA:25426"/>
    </physiologicalReaction>
</comment>
<evidence type="ECO:0000313" key="4">
    <source>
        <dbReference type="EMBL" id="QGT78995.1"/>
    </source>
</evidence>
<dbReference type="InterPro" id="IPR029057">
    <property type="entry name" value="PRTase-like"/>
</dbReference>
<feature type="domain" description="Phosphoribosyltransferase" evidence="3">
    <location>
        <begin position="33"/>
        <end position="152"/>
    </location>
</feature>
<comment type="catalytic activity">
    <reaction evidence="2">
        <text>IMP + diphosphate = hypoxanthine + 5-phospho-alpha-D-ribose 1-diphosphate</text>
        <dbReference type="Rhea" id="RHEA:17973"/>
        <dbReference type="ChEBI" id="CHEBI:17368"/>
        <dbReference type="ChEBI" id="CHEBI:33019"/>
        <dbReference type="ChEBI" id="CHEBI:58017"/>
        <dbReference type="ChEBI" id="CHEBI:58053"/>
        <dbReference type="EC" id="2.4.2.8"/>
    </reaction>
    <physiologicalReaction direction="right-to-left" evidence="2">
        <dbReference type="Rhea" id="RHEA:17975"/>
    </physiologicalReaction>
</comment>
<dbReference type="GO" id="GO:0032263">
    <property type="term" value="P:GMP salvage"/>
    <property type="evidence" value="ECO:0007669"/>
    <property type="project" value="TreeGrafter"/>
</dbReference>
<dbReference type="SUPFAM" id="SSF53271">
    <property type="entry name" value="PRTase-like"/>
    <property type="match status" value="1"/>
</dbReference>
<dbReference type="GO" id="GO:0000287">
    <property type="term" value="F:magnesium ion binding"/>
    <property type="evidence" value="ECO:0007669"/>
    <property type="project" value="TreeGrafter"/>
</dbReference>
<dbReference type="Pfam" id="PF00156">
    <property type="entry name" value="Pribosyltran"/>
    <property type="match status" value="1"/>
</dbReference>
<dbReference type="KEGG" id="ghl:GM160_08890"/>
<evidence type="ECO:0000256" key="2">
    <source>
        <dbReference type="ARBA" id="ARBA00049402"/>
    </source>
</evidence>
<evidence type="ECO:0000256" key="1">
    <source>
        <dbReference type="ARBA" id="ARBA00048811"/>
    </source>
</evidence>
<evidence type="ECO:0000313" key="5">
    <source>
        <dbReference type="Proteomes" id="UP000427716"/>
    </source>
</evidence>
<dbReference type="EMBL" id="CP046415">
    <property type="protein sequence ID" value="QGT78995.1"/>
    <property type="molecule type" value="Genomic_DNA"/>
</dbReference>
<sequence>MQTRDQLRQQSDQLQALLGRCDLLVSPDEMQATYARLAEEINRQLAGRLPVVLAVMNGGLVSAGQIVPRLTFPLELSYLHATRYRGATTGGALKWLAQPDIELAGREVLLIDDILDEGHTLAAVREWCLDAGAERVWIAVATEKAHERKVPDLAADFPGIVVPDRYIFGEGMDYHGYFRNLPGIHALPEGE</sequence>
<name>A0A6I6D4B7_9GAMM</name>
<dbReference type="GO" id="GO:0046100">
    <property type="term" value="P:hypoxanthine metabolic process"/>
    <property type="evidence" value="ECO:0007669"/>
    <property type="project" value="TreeGrafter"/>
</dbReference>
<protein>
    <submittedName>
        <fullName evidence="4">Hypoxanthine-guanine phosphoribosyltransferase</fullName>
        <ecNumber evidence="4">2.4.2.8</ecNumber>
    </submittedName>
</protein>
<accession>A0A6I6D4B7</accession>
<dbReference type="PANTHER" id="PTHR43340:SF1">
    <property type="entry name" value="HYPOXANTHINE PHOSPHORIBOSYLTRANSFERASE"/>
    <property type="match status" value="1"/>
</dbReference>
<proteinExistence type="predicted"/>
<dbReference type="GO" id="GO:0006178">
    <property type="term" value="P:guanine salvage"/>
    <property type="evidence" value="ECO:0007669"/>
    <property type="project" value="TreeGrafter"/>
</dbReference>
<dbReference type="GO" id="GO:0004422">
    <property type="term" value="F:hypoxanthine phosphoribosyltransferase activity"/>
    <property type="evidence" value="ECO:0007669"/>
    <property type="project" value="TreeGrafter"/>
</dbReference>
<dbReference type="InterPro" id="IPR050408">
    <property type="entry name" value="HGPRT"/>
</dbReference>
<keyword evidence="4" id="KW-0808">Transferase</keyword>
<keyword evidence="5" id="KW-1185">Reference proteome</keyword>
<dbReference type="EC" id="2.4.2.8" evidence="4"/>
<dbReference type="Gene3D" id="3.40.50.2020">
    <property type="match status" value="1"/>
</dbReference>
<keyword evidence="4" id="KW-0328">Glycosyltransferase</keyword>